<dbReference type="Gene3D" id="1.25.40.10">
    <property type="entry name" value="Tetratricopeptide repeat domain"/>
    <property type="match status" value="1"/>
</dbReference>
<dbReference type="InterPro" id="IPR011990">
    <property type="entry name" value="TPR-like_helical_dom_sf"/>
</dbReference>
<organism evidence="1 2">
    <name type="scientific">Xanthomonas citri pv. citri</name>
    <dbReference type="NCBI Taxonomy" id="611301"/>
    <lineage>
        <taxon>Bacteria</taxon>
        <taxon>Pseudomonadati</taxon>
        <taxon>Pseudomonadota</taxon>
        <taxon>Gammaproteobacteria</taxon>
        <taxon>Lysobacterales</taxon>
        <taxon>Lysobacteraceae</taxon>
        <taxon>Xanthomonas</taxon>
    </lineage>
</organism>
<dbReference type="SUPFAM" id="SSF48452">
    <property type="entry name" value="TPR-like"/>
    <property type="match status" value="1"/>
</dbReference>
<dbReference type="EMBL" id="JAABFR010001505">
    <property type="protein sequence ID" value="MBD4338463.1"/>
    <property type="molecule type" value="Genomic_DNA"/>
</dbReference>
<feature type="non-terminal residue" evidence="1">
    <location>
        <position position="1"/>
    </location>
</feature>
<gene>
    <name evidence="1" type="ORF">GUH15_20895</name>
</gene>
<dbReference type="Proteomes" id="UP000653002">
    <property type="component" value="Unassembled WGS sequence"/>
</dbReference>
<proteinExistence type="predicted"/>
<feature type="non-terminal residue" evidence="1">
    <location>
        <position position="79"/>
    </location>
</feature>
<comment type="caution">
    <text evidence="1">The sequence shown here is derived from an EMBL/GenBank/DDBJ whole genome shotgun (WGS) entry which is preliminary data.</text>
</comment>
<name>A0A8I0H522_XANCI</name>
<evidence type="ECO:0008006" key="3">
    <source>
        <dbReference type="Google" id="ProtNLM"/>
    </source>
</evidence>
<sequence>ANNKVMRCPHCGSVFQVESAANYYNNTYQTNNYINASVVNLNGTNAANLIRRGFIILEDGEFQKAEKLFNDALDIEPEN</sequence>
<reference evidence="1" key="1">
    <citation type="submission" date="2020-01" db="EMBL/GenBank/DDBJ databases">
        <authorList>
            <person name="Richard D."/>
        </authorList>
    </citation>
    <scope>NUCLEOTIDE SEQUENCE</scope>
    <source>
        <strain evidence="1">JP541</strain>
    </source>
</reference>
<dbReference type="AlphaFoldDB" id="A0A8I0H522"/>
<dbReference type="PROSITE" id="PS50293">
    <property type="entry name" value="TPR_REGION"/>
    <property type="match status" value="1"/>
</dbReference>
<evidence type="ECO:0000313" key="2">
    <source>
        <dbReference type="Proteomes" id="UP000653002"/>
    </source>
</evidence>
<evidence type="ECO:0000313" key="1">
    <source>
        <dbReference type="EMBL" id="MBD4338463.1"/>
    </source>
</evidence>
<protein>
    <recommendedName>
        <fullName evidence="3">Tetratricopeptide repeat protein</fullName>
    </recommendedName>
</protein>
<accession>A0A8I0H522</accession>